<evidence type="ECO:0000256" key="1">
    <source>
        <dbReference type="SAM" id="MobiDB-lite"/>
    </source>
</evidence>
<dbReference type="SUPFAM" id="SSF53613">
    <property type="entry name" value="Ribokinase-like"/>
    <property type="match status" value="1"/>
</dbReference>
<name>A0A833VHD3_9POAL</name>
<dbReference type="InterPro" id="IPR011611">
    <property type="entry name" value="PfkB_dom"/>
</dbReference>
<gene>
    <name evidence="3" type="ORF">FCM35_KLT07955</name>
</gene>
<feature type="compositionally biased region" description="Polar residues" evidence="1">
    <location>
        <begin position="1"/>
        <end position="21"/>
    </location>
</feature>
<feature type="domain" description="Carbohydrate kinase PfkB" evidence="2">
    <location>
        <begin position="115"/>
        <end position="389"/>
    </location>
</feature>
<dbReference type="PANTHER" id="PTHR47826">
    <property type="entry name" value="OS03G0164700 PROTEIN"/>
    <property type="match status" value="1"/>
</dbReference>
<feature type="region of interest" description="Disordered" evidence="1">
    <location>
        <begin position="1"/>
        <end position="24"/>
    </location>
</feature>
<dbReference type="EMBL" id="SWLB01000018">
    <property type="protein sequence ID" value="KAF3326325.1"/>
    <property type="molecule type" value="Genomic_DNA"/>
</dbReference>
<dbReference type="AlphaFoldDB" id="A0A833VHD3"/>
<proteinExistence type="predicted"/>
<dbReference type="InterPro" id="IPR029056">
    <property type="entry name" value="Ribokinase-like"/>
</dbReference>
<dbReference type="GO" id="GO:0016301">
    <property type="term" value="F:kinase activity"/>
    <property type="evidence" value="ECO:0007669"/>
    <property type="project" value="UniProtKB-KW"/>
</dbReference>
<sequence length="471" mass="51365">MSLVKTLTSLPVTSRNSNSSHGHIFQLPRRRRRAVLHRYVAGPIRLSGVHASLNGNFEASKRLVSDKAADLATLGNLCVDIVLNVPSLPPANRDERKNYMEKLASSPPDKKFWEAGGNYNLVIAASRLGLKCVTLGHVGDEIYGNFLLEVLHEEHIGSVGMMDGTDLEAYCDAYETLLCWVLVDPFQRHGFCSRADFSEEPAFSWIKKLPEKVRNTIQESKILFCNGYAFDELHPHVIVSSIECAMSSGTAVFFDPGPRGSTLFHGTPDERRALDLSLRLSDVLLLTSDEAESLTGTKNAIKAGQELLKNSSRTKWVVIKMGSKGSLMITNSMVSCAPSFKVELVDTVGCGDSFTAAIAFGFLHNLPAAQTLMLANAVGGATATGCGAGRNVAHLEKVLDLLKQSKINEDYAFWTELLEESEASCMVSLVSGLLVNGCTDRFSCVPVRNVVKDILSMFEGAHEKTTINLSY</sequence>
<dbReference type="Gene3D" id="3.40.1190.20">
    <property type="match status" value="1"/>
</dbReference>
<keyword evidence="3" id="KW-0808">Transferase</keyword>
<evidence type="ECO:0000313" key="3">
    <source>
        <dbReference type="EMBL" id="KAF3326325.1"/>
    </source>
</evidence>
<comment type="caution">
    <text evidence="3">The sequence shown here is derived from an EMBL/GenBank/DDBJ whole genome shotgun (WGS) entry which is preliminary data.</text>
</comment>
<reference evidence="3" key="1">
    <citation type="submission" date="2020-01" db="EMBL/GenBank/DDBJ databases">
        <title>Genome sequence of Kobresia littledalei, the first chromosome-level genome in the family Cyperaceae.</title>
        <authorList>
            <person name="Qu G."/>
        </authorList>
    </citation>
    <scope>NUCLEOTIDE SEQUENCE</scope>
    <source>
        <strain evidence="3">C.B.Clarke</strain>
        <tissue evidence="3">Leaf</tissue>
    </source>
</reference>
<evidence type="ECO:0000259" key="2">
    <source>
        <dbReference type="Pfam" id="PF00294"/>
    </source>
</evidence>
<organism evidence="3 4">
    <name type="scientific">Carex littledalei</name>
    <dbReference type="NCBI Taxonomy" id="544730"/>
    <lineage>
        <taxon>Eukaryota</taxon>
        <taxon>Viridiplantae</taxon>
        <taxon>Streptophyta</taxon>
        <taxon>Embryophyta</taxon>
        <taxon>Tracheophyta</taxon>
        <taxon>Spermatophyta</taxon>
        <taxon>Magnoliopsida</taxon>
        <taxon>Liliopsida</taxon>
        <taxon>Poales</taxon>
        <taxon>Cyperaceae</taxon>
        <taxon>Cyperoideae</taxon>
        <taxon>Cariceae</taxon>
        <taxon>Carex</taxon>
        <taxon>Carex subgen. Euthyceras</taxon>
    </lineage>
</organism>
<dbReference type="Proteomes" id="UP000623129">
    <property type="component" value="Unassembled WGS sequence"/>
</dbReference>
<protein>
    <submittedName>
        <fullName evidence="3">5-dehydro-2-deoxygluconokinase</fullName>
    </submittedName>
</protein>
<keyword evidence="3" id="KW-0418">Kinase</keyword>
<accession>A0A833VHD3</accession>
<dbReference type="Pfam" id="PF00294">
    <property type="entry name" value="PfkB"/>
    <property type="match status" value="1"/>
</dbReference>
<evidence type="ECO:0000313" key="4">
    <source>
        <dbReference type="Proteomes" id="UP000623129"/>
    </source>
</evidence>
<dbReference type="OrthoDB" id="415590at2759"/>
<dbReference type="PANTHER" id="PTHR47826:SF1">
    <property type="entry name" value="OS03G0164700 PROTEIN"/>
    <property type="match status" value="1"/>
</dbReference>
<keyword evidence="4" id="KW-1185">Reference proteome</keyword>